<dbReference type="EMBL" id="PFUI01000276">
    <property type="protein sequence ID" value="PJB28059.1"/>
    <property type="molecule type" value="Genomic_DNA"/>
</dbReference>
<proteinExistence type="predicted"/>
<evidence type="ECO:0000313" key="3">
    <source>
        <dbReference type="Proteomes" id="UP000231366"/>
    </source>
</evidence>
<dbReference type="InterPro" id="IPR018657">
    <property type="entry name" value="LarA-like_N"/>
</dbReference>
<name>A0A2M8AR78_9BACT</name>
<organism evidence="2 3">
    <name type="scientific">Candidatus Desantisbacteria bacterium CG_4_9_14_3_um_filter_40_11</name>
    <dbReference type="NCBI Taxonomy" id="1974546"/>
    <lineage>
        <taxon>Bacteria</taxon>
        <taxon>Candidatus Desantisiibacteriota</taxon>
    </lineage>
</organism>
<dbReference type="Gene3D" id="3.90.226.30">
    <property type="match status" value="1"/>
</dbReference>
<dbReference type="Pfam" id="PF09861">
    <property type="entry name" value="Lar_N"/>
    <property type="match status" value="1"/>
</dbReference>
<accession>A0A2M8AR78</accession>
<sequence length="408" mass="45652">MQKINIPWQAWYGDEVFGLKFPKDWNVQAYKMKDAEEIGQQELKEAFTNPINTATITEMANGKKTVAIAVEDITRPSPLADILCKIIQQLQEGNIHDEDVKIIVSTGGHRPLLRDDLIKKLGKDIVERFDIYNHNPFENLVDTGITLGKIPVRINRFFMESELKIVVGTIVPHAFAGFSGGGKIILPGLSGIELLERSHKFVMMGLRGGIGEVEGNRFREEVEDVAKRIGVDMGINLVVNSKRELAGVFVGDIVAAHRAGVQLARTVYATDVPSVEVDVAILNAYPKDMEMFQIDNAFGIYRSAGKGLVNDDGVVILTSACTLGRGYHALFEPGMRLHKPPVKRKFLGNKELWVYSPNINKADFATLFWDGYLLFNRWDDVIERLESRYKKNCQVAIFPYSSLQIAKG</sequence>
<dbReference type="GO" id="GO:0050043">
    <property type="term" value="F:lactate racemase activity"/>
    <property type="evidence" value="ECO:0007669"/>
    <property type="project" value="InterPro"/>
</dbReference>
<dbReference type="Proteomes" id="UP000231366">
    <property type="component" value="Unassembled WGS sequence"/>
</dbReference>
<dbReference type="InterPro" id="IPR043166">
    <property type="entry name" value="LarA-like_C"/>
</dbReference>
<dbReference type="InterPro" id="IPR048068">
    <property type="entry name" value="LarA-like"/>
</dbReference>
<dbReference type="AlphaFoldDB" id="A0A2M8AR78"/>
<evidence type="ECO:0000259" key="1">
    <source>
        <dbReference type="Pfam" id="PF09861"/>
    </source>
</evidence>
<dbReference type="PANTHER" id="PTHR33171:SF17">
    <property type="entry name" value="LARA-LIKE N-TERMINAL DOMAIN-CONTAINING PROTEIN"/>
    <property type="match status" value="1"/>
</dbReference>
<dbReference type="PANTHER" id="PTHR33171">
    <property type="entry name" value="LAR_N DOMAIN-CONTAINING PROTEIN"/>
    <property type="match status" value="1"/>
</dbReference>
<gene>
    <name evidence="2" type="ORF">CO110_10640</name>
</gene>
<dbReference type="Gene3D" id="3.40.50.11440">
    <property type="match status" value="1"/>
</dbReference>
<protein>
    <recommendedName>
        <fullName evidence="1">LarA-like N-terminal domain-containing protein</fullName>
    </recommendedName>
</protein>
<reference evidence="3" key="1">
    <citation type="submission" date="2017-09" db="EMBL/GenBank/DDBJ databases">
        <title>Depth-based differentiation of microbial function through sediment-hosted aquifers and enrichment of novel symbionts in the deep terrestrial subsurface.</title>
        <authorList>
            <person name="Probst A.J."/>
            <person name="Ladd B."/>
            <person name="Jarett J.K."/>
            <person name="Geller-Mcgrath D.E."/>
            <person name="Sieber C.M.K."/>
            <person name="Emerson J.B."/>
            <person name="Anantharaman K."/>
            <person name="Thomas B.C."/>
            <person name="Malmstrom R."/>
            <person name="Stieglmeier M."/>
            <person name="Klingl A."/>
            <person name="Woyke T."/>
            <person name="Ryan C.M."/>
            <person name="Banfield J.F."/>
        </authorList>
    </citation>
    <scope>NUCLEOTIDE SEQUENCE [LARGE SCALE GENOMIC DNA]</scope>
</reference>
<feature type="domain" description="LarA-like N-terminal" evidence="1">
    <location>
        <begin position="12"/>
        <end position="203"/>
    </location>
</feature>
<evidence type="ECO:0000313" key="2">
    <source>
        <dbReference type="EMBL" id="PJB28059.1"/>
    </source>
</evidence>
<comment type="caution">
    <text evidence="2">The sequence shown here is derived from an EMBL/GenBank/DDBJ whole genome shotgun (WGS) entry which is preliminary data.</text>
</comment>